<sequence>MKQSGLGDRLLVAGFDLSGDINSLGRIGGGHTPIEVTGIDKSAMERIGGLRDGAIEFTAYFNPSTDRAHERFSALPTSDQIVTYLRGTTLGNAAACMVAKQINYDGSRGDAGEFTFDVQALANGYGLEWGTQLTAGVRTDTTATDGNSIDFGAATSFGLQAYLHVTAFTGTSVTVKLQESSDDGDADSWADVTGGGFTTATAVTSQRITTAQDQTVEQYLRVVTTGTFSTASFVVVVVKNEVAF</sequence>
<organism evidence="1 2">
    <name type="scientific">Nonomuraea monospora</name>
    <dbReference type="NCBI Taxonomy" id="568818"/>
    <lineage>
        <taxon>Bacteria</taxon>
        <taxon>Bacillati</taxon>
        <taxon>Actinomycetota</taxon>
        <taxon>Actinomycetes</taxon>
        <taxon>Streptosporangiales</taxon>
        <taxon>Streptosporangiaceae</taxon>
        <taxon>Nonomuraea</taxon>
    </lineage>
</organism>
<keyword evidence="2" id="KW-1185">Reference proteome</keyword>
<proteinExistence type="predicted"/>
<dbReference type="Proteomes" id="UP001499843">
    <property type="component" value="Unassembled WGS sequence"/>
</dbReference>
<evidence type="ECO:0000313" key="1">
    <source>
        <dbReference type="EMBL" id="GAA2209319.1"/>
    </source>
</evidence>
<comment type="caution">
    <text evidence="1">The sequence shown here is derived from an EMBL/GenBank/DDBJ whole genome shotgun (WGS) entry which is preliminary data.</text>
</comment>
<name>A0ABN3CIS0_9ACTN</name>
<gene>
    <name evidence="1" type="ORF">GCM10009850_047770</name>
</gene>
<protein>
    <recommendedName>
        <fullName evidence="3">Major tail protein</fullName>
    </recommendedName>
</protein>
<accession>A0ABN3CIS0</accession>
<dbReference type="EMBL" id="BAAAQX010000012">
    <property type="protein sequence ID" value="GAA2209319.1"/>
    <property type="molecule type" value="Genomic_DNA"/>
</dbReference>
<dbReference type="RefSeq" id="WP_344478349.1">
    <property type="nucleotide sequence ID" value="NZ_BAAAQX010000012.1"/>
</dbReference>
<evidence type="ECO:0008006" key="3">
    <source>
        <dbReference type="Google" id="ProtNLM"/>
    </source>
</evidence>
<dbReference type="Gene3D" id="2.60.120.1110">
    <property type="match status" value="1"/>
</dbReference>
<reference evidence="1 2" key="1">
    <citation type="journal article" date="2019" name="Int. J. Syst. Evol. Microbiol.">
        <title>The Global Catalogue of Microorganisms (GCM) 10K type strain sequencing project: providing services to taxonomists for standard genome sequencing and annotation.</title>
        <authorList>
            <consortium name="The Broad Institute Genomics Platform"/>
            <consortium name="The Broad Institute Genome Sequencing Center for Infectious Disease"/>
            <person name="Wu L."/>
            <person name="Ma J."/>
        </authorList>
    </citation>
    <scope>NUCLEOTIDE SEQUENCE [LARGE SCALE GENOMIC DNA]</scope>
    <source>
        <strain evidence="1 2">JCM 16114</strain>
    </source>
</reference>
<evidence type="ECO:0000313" key="2">
    <source>
        <dbReference type="Proteomes" id="UP001499843"/>
    </source>
</evidence>